<reference evidence="2 3" key="1">
    <citation type="submission" date="2015-11" db="EMBL/GenBank/DDBJ databases">
        <title>Genomic analysis of 38 Legionella species identifies large and diverse effector repertoires.</title>
        <authorList>
            <person name="Burstein D."/>
            <person name="Amaro F."/>
            <person name="Zusman T."/>
            <person name="Lifshitz Z."/>
            <person name="Cohen O."/>
            <person name="Gilbert J.A."/>
            <person name="Pupko T."/>
            <person name="Shuman H.A."/>
            <person name="Segal G."/>
        </authorList>
    </citation>
    <scope>NUCLEOTIDE SEQUENCE [LARGE SCALE GENOMIC DNA]</scope>
    <source>
        <strain evidence="2 3">ORW</strain>
    </source>
</reference>
<name>A0A0W0S9P0_9GAMM</name>
<keyword evidence="1" id="KW-0732">Signal</keyword>
<dbReference type="STRING" id="28084.Lche_2138"/>
<dbReference type="AlphaFoldDB" id="A0A0W0S9P0"/>
<gene>
    <name evidence="2" type="ORF">Lche_2138</name>
</gene>
<accession>A0A0W0S9P0</accession>
<dbReference type="RefSeq" id="WP_058387882.1">
    <property type="nucleotide sequence ID" value="NZ_LNXW01000013.1"/>
</dbReference>
<dbReference type="OrthoDB" id="5651797at2"/>
<dbReference type="EMBL" id="LNXW01000013">
    <property type="protein sequence ID" value="KTC80118.1"/>
    <property type="molecule type" value="Genomic_DNA"/>
</dbReference>
<dbReference type="PATRIC" id="fig|28084.5.peg.2315"/>
<proteinExistence type="predicted"/>
<dbReference type="NCBIfam" id="TIGR02739">
    <property type="entry name" value="TraF"/>
    <property type="match status" value="1"/>
</dbReference>
<dbReference type="Pfam" id="PF13728">
    <property type="entry name" value="TraF"/>
    <property type="match status" value="1"/>
</dbReference>
<sequence length="257" mass="29106">MAKWFFVFLISVSPFLYAEQPYLNEHEEGWYWHKDPKVLPKKKAQVTSPLINKSADPDKTWKLIGERVQRARAQAILNPTTANIARARRLQRLIVAQANLFSEKWMLDLLINPDQDESLVNPSGSTARDIYNQQNSMQKERVIVQISQTSGLLYFYKGGEPFSERMAEVVSDFANSYHMTVIPIAMTDHFSPLLPNSRVDSGEANQMGVKHIPAVFALNPVSKKTMPVAYGLISQSELKENILMATNAFQSGEYNAQ</sequence>
<evidence type="ECO:0000313" key="2">
    <source>
        <dbReference type="EMBL" id="KTC80118.1"/>
    </source>
</evidence>
<feature type="signal peptide" evidence="1">
    <location>
        <begin position="1"/>
        <end position="18"/>
    </location>
</feature>
<feature type="chain" id="PRO_5006911747" evidence="1">
    <location>
        <begin position="19"/>
        <end position="257"/>
    </location>
</feature>
<comment type="caution">
    <text evidence="2">The sequence shown here is derived from an EMBL/GenBank/DDBJ whole genome shotgun (WGS) entry which is preliminary data.</text>
</comment>
<evidence type="ECO:0000256" key="1">
    <source>
        <dbReference type="SAM" id="SignalP"/>
    </source>
</evidence>
<dbReference type="InterPro" id="IPR014110">
    <property type="entry name" value="TraF"/>
</dbReference>
<dbReference type="InterPro" id="IPR039555">
    <property type="entry name" value="TraF/TrbB"/>
</dbReference>
<protein>
    <submittedName>
        <fullName evidence="2">Pilus assembly protein TraF</fullName>
    </submittedName>
</protein>
<evidence type="ECO:0000313" key="3">
    <source>
        <dbReference type="Proteomes" id="UP000054921"/>
    </source>
</evidence>
<dbReference type="Proteomes" id="UP000054921">
    <property type="component" value="Unassembled WGS sequence"/>
</dbReference>
<organism evidence="2 3">
    <name type="scientific">Legionella cherrii</name>
    <dbReference type="NCBI Taxonomy" id="28084"/>
    <lineage>
        <taxon>Bacteria</taxon>
        <taxon>Pseudomonadati</taxon>
        <taxon>Pseudomonadota</taxon>
        <taxon>Gammaproteobacteria</taxon>
        <taxon>Legionellales</taxon>
        <taxon>Legionellaceae</taxon>
        <taxon>Legionella</taxon>
    </lineage>
</organism>